<dbReference type="EMBL" id="QJNS01000105">
    <property type="protein sequence ID" value="RYO87097.1"/>
    <property type="molecule type" value="Genomic_DNA"/>
</dbReference>
<dbReference type="PANTHER" id="PTHR35569:SF1">
    <property type="entry name" value="CYANAMIDE HYDRATASE DDI2-RELATED"/>
    <property type="match status" value="1"/>
</dbReference>
<organism evidence="2 3">
    <name type="scientific">Monosporascus cannonballus</name>
    <dbReference type="NCBI Taxonomy" id="155416"/>
    <lineage>
        <taxon>Eukaryota</taxon>
        <taxon>Fungi</taxon>
        <taxon>Dikarya</taxon>
        <taxon>Ascomycota</taxon>
        <taxon>Pezizomycotina</taxon>
        <taxon>Sordariomycetes</taxon>
        <taxon>Xylariomycetidae</taxon>
        <taxon>Xylariales</taxon>
        <taxon>Xylariales incertae sedis</taxon>
        <taxon>Monosporascus</taxon>
    </lineage>
</organism>
<evidence type="ECO:0000313" key="3">
    <source>
        <dbReference type="Proteomes" id="UP000294003"/>
    </source>
</evidence>
<feature type="compositionally biased region" description="Basic residues" evidence="1">
    <location>
        <begin position="94"/>
        <end position="107"/>
    </location>
</feature>
<evidence type="ECO:0000313" key="2">
    <source>
        <dbReference type="EMBL" id="RYO87097.1"/>
    </source>
</evidence>
<keyword evidence="3" id="KW-1185">Reference proteome</keyword>
<evidence type="ECO:0000256" key="1">
    <source>
        <dbReference type="SAM" id="MobiDB-lite"/>
    </source>
</evidence>
<dbReference type="PANTHER" id="PTHR35569">
    <property type="entry name" value="CYANAMIDE HYDRATASE DDI2-RELATED"/>
    <property type="match status" value="1"/>
</dbReference>
<feature type="region of interest" description="Disordered" evidence="1">
    <location>
        <begin position="83"/>
        <end position="108"/>
    </location>
</feature>
<comment type="caution">
    <text evidence="2">The sequence shown here is derived from an EMBL/GenBank/DDBJ whole genome shotgun (WGS) entry which is preliminary data.</text>
</comment>
<dbReference type="Proteomes" id="UP000294003">
    <property type="component" value="Unassembled WGS sequence"/>
</dbReference>
<sequence>MLTPTRSHIRRFIVSGLLFSKAQTAATPPSSSALLDSLPVQEIAGVRVVDTPTAGAGRGTIRPAAQHRLVIQARRALDAFRHAHHPAQRDPGVHRRPGNARRSRAAARPRVGPATELTFISGDRRFEVDGAFAARAFLEAHEEGRRWQDDGRMQLVWDSIALHTERSIAYYKEPVVQVVSEGIGLDFSGPGLGVTEAEYAAVVDRFPKDGLRGGVNDTLVWLCETKPATTYGEFRAFLRVAPPPSSQKVAALLANGAFYDHLDTWMQPWDDRYVAKYSAEGHQRIDLIFANLTSN</sequence>
<protein>
    <submittedName>
        <fullName evidence="2">Uncharacterized protein</fullName>
    </submittedName>
</protein>
<name>A0ABY0HC92_9PEZI</name>
<reference evidence="2 3" key="1">
    <citation type="submission" date="2018-06" db="EMBL/GenBank/DDBJ databases">
        <title>Complete Genomes of Monosporascus.</title>
        <authorList>
            <person name="Robinson A.J."/>
            <person name="Natvig D.O."/>
        </authorList>
    </citation>
    <scope>NUCLEOTIDE SEQUENCE [LARGE SCALE GENOMIC DNA]</scope>
    <source>
        <strain evidence="2 3">CBS 609.92</strain>
    </source>
</reference>
<proteinExistence type="predicted"/>
<accession>A0ABY0HC92</accession>
<gene>
    <name evidence="2" type="ORF">DL762_004401</name>
</gene>
<feature type="compositionally biased region" description="Basic and acidic residues" evidence="1">
    <location>
        <begin position="83"/>
        <end position="93"/>
    </location>
</feature>